<dbReference type="EMBL" id="KZ502771">
    <property type="protein sequence ID" value="PKU73160.1"/>
    <property type="molecule type" value="Genomic_DNA"/>
</dbReference>
<reference evidence="1 2" key="2">
    <citation type="journal article" date="2017" name="Nature">
        <title>The Apostasia genome and the evolution of orchids.</title>
        <authorList>
            <person name="Zhang G.Q."/>
            <person name="Liu K.W."/>
            <person name="Li Z."/>
            <person name="Lohaus R."/>
            <person name="Hsiao Y.Y."/>
            <person name="Niu S.C."/>
            <person name="Wang J.Y."/>
            <person name="Lin Y.C."/>
            <person name="Xu Q."/>
            <person name="Chen L.J."/>
            <person name="Yoshida K."/>
            <person name="Fujiwara S."/>
            <person name="Wang Z.W."/>
            <person name="Zhang Y.Q."/>
            <person name="Mitsuda N."/>
            <person name="Wang M."/>
            <person name="Liu G.H."/>
            <person name="Pecoraro L."/>
            <person name="Huang H.X."/>
            <person name="Xiao X.J."/>
            <person name="Lin M."/>
            <person name="Wu X.Y."/>
            <person name="Wu W.L."/>
            <person name="Chen Y.Y."/>
            <person name="Chang S.B."/>
            <person name="Sakamoto S."/>
            <person name="Ohme-Takagi M."/>
            <person name="Yagi M."/>
            <person name="Zeng S.J."/>
            <person name="Shen C.Y."/>
            <person name="Yeh C.M."/>
            <person name="Luo Y.B."/>
            <person name="Tsai W.C."/>
            <person name="Van de Peer Y."/>
            <person name="Liu Z.J."/>
        </authorList>
    </citation>
    <scope>NUCLEOTIDE SEQUENCE [LARGE SCALE GENOMIC DNA]</scope>
    <source>
        <tissue evidence="1">The whole plant</tissue>
    </source>
</reference>
<accession>A0A2I0WBW8</accession>
<evidence type="ECO:0000313" key="2">
    <source>
        <dbReference type="Proteomes" id="UP000233837"/>
    </source>
</evidence>
<protein>
    <submittedName>
        <fullName evidence="1">Uncharacterized protein</fullName>
    </submittedName>
</protein>
<dbReference type="Proteomes" id="UP000233837">
    <property type="component" value="Unassembled WGS sequence"/>
</dbReference>
<evidence type="ECO:0000313" key="1">
    <source>
        <dbReference type="EMBL" id="PKU73160.1"/>
    </source>
</evidence>
<dbReference type="AlphaFoldDB" id="A0A2I0WBW8"/>
<reference evidence="1 2" key="1">
    <citation type="journal article" date="2016" name="Sci. Rep.">
        <title>The Dendrobium catenatum Lindl. genome sequence provides insights into polysaccharide synthase, floral development and adaptive evolution.</title>
        <authorList>
            <person name="Zhang G.Q."/>
            <person name="Xu Q."/>
            <person name="Bian C."/>
            <person name="Tsai W.C."/>
            <person name="Yeh C.M."/>
            <person name="Liu K.W."/>
            <person name="Yoshida K."/>
            <person name="Zhang L.S."/>
            <person name="Chang S.B."/>
            <person name="Chen F."/>
            <person name="Shi Y."/>
            <person name="Su Y.Y."/>
            <person name="Zhang Y.Q."/>
            <person name="Chen L.J."/>
            <person name="Yin Y."/>
            <person name="Lin M."/>
            <person name="Huang H."/>
            <person name="Deng H."/>
            <person name="Wang Z.W."/>
            <person name="Zhu S.L."/>
            <person name="Zhao X."/>
            <person name="Deng C."/>
            <person name="Niu S.C."/>
            <person name="Huang J."/>
            <person name="Wang M."/>
            <person name="Liu G.H."/>
            <person name="Yang H.J."/>
            <person name="Xiao X.J."/>
            <person name="Hsiao Y.Y."/>
            <person name="Wu W.L."/>
            <person name="Chen Y.Y."/>
            <person name="Mitsuda N."/>
            <person name="Ohme-Takagi M."/>
            <person name="Luo Y.B."/>
            <person name="Van de Peer Y."/>
            <person name="Liu Z.J."/>
        </authorList>
    </citation>
    <scope>NUCLEOTIDE SEQUENCE [LARGE SCALE GENOMIC DNA]</scope>
    <source>
        <tissue evidence="1">The whole plant</tissue>
    </source>
</reference>
<name>A0A2I0WBW8_9ASPA</name>
<keyword evidence="2" id="KW-1185">Reference proteome</keyword>
<organism evidence="1 2">
    <name type="scientific">Dendrobium catenatum</name>
    <dbReference type="NCBI Taxonomy" id="906689"/>
    <lineage>
        <taxon>Eukaryota</taxon>
        <taxon>Viridiplantae</taxon>
        <taxon>Streptophyta</taxon>
        <taxon>Embryophyta</taxon>
        <taxon>Tracheophyta</taxon>
        <taxon>Spermatophyta</taxon>
        <taxon>Magnoliopsida</taxon>
        <taxon>Liliopsida</taxon>
        <taxon>Asparagales</taxon>
        <taxon>Orchidaceae</taxon>
        <taxon>Epidendroideae</taxon>
        <taxon>Malaxideae</taxon>
        <taxon>Dendrobiinae</taxon>
        <taxon>Dendrobium</taxon>
    </lineage>
</organism>
<gene>
    <name evidence="1" type="ORF">MA16_Dca021448</name>
</gene>
<proteinExistence type="predicted"/>
<sequence length="110" mass="11858">MHVVDLGLYDVNKVVDVGLDLSPVASPIIVKKVMFDLHNDLSHTILNDSSCGVVVVSSGVASFRLVMSPNILVVNEGLPLIDIPISLIFNDVLKAQLTLKKKDSCEAQCD</sequence>